<proteinExistence type="predicted"/>
<dbReference type="OrthoDB" id="59271at2157"/>
<dbReference type="STRING" id="55758.MBFIL_02920"/>
<accession>A0A166F1G3</accession>
<dbReference type="AlphaFoldDB" id="A0A166F1G3"/>
<dbReference type="RefSeq" id="WP_066970789.1">
    <property type="nucleotide sequence ID" value="NZ_LWMT01000037.1"/>
</dbReference>
<comment type="caution">
    <text evidence="1">The sequence shown here is derived from an EMBL/GenBank/DDBJ whole genome shotgun (WGS) entry which is preliminary data.</text>
</comment>
<dbReference type="InterPro" id="IPR019300">
    <property type="entry name" value="CooT"/>
</dbReference>
<dbReference type="Proteomes" id="UP000077066">
    <property type="component" value="Unassembled WGS sequence"/>
</dbReference>
<protein>
    <submittedName>
        <fullName evidence="1">Putative RNA-binding protein</fullName>
    </submittedName>
</protein>
<reference evidence="1 2" key="1">
    <citation type="submission" date="2016-04" db="EMBL/GenBank/DDBJ databases">
        <title>Genome sequence of Methanobrevibacter filiformis DSM 11501.</title>
        <authorList>
            <person name="Poehlein A."/>
            <person name="Seedorf H."/>
            <person name="Daniel R."/>
        </authorList>
    </citation>
    <scope>NUCLEOTIDE SEQUENCE [LARGE SCALE GENOMIC DNA]</scope>
    <source>
        <strain evidence="1 2">DSM 11501</strain>
    </source>
</reference>
<dbReference type="Pfam" id="PF10133">
    <property type="entry name" value="CooT"/>
    <property type="match status" value="1"/>
</dbReference>
<dbReference type="PATRIC" id="fig|55758.3.peg.325"/>
<organism evidence="1 2">
    <name type="scientific">Methanobrevibacter filiformis</name>
    <dbReference type="NCBI Taxonomy" id="55758"/>
    <lineage>
        <taxon>Archaea</taxon>
        <taxon>Methanobacteriati</taxon>
        <taxon>Methanobacteriota</taxon>
        <taxon>Methanomada group</taxon>
        <taxon>Methanobacteria</taxon>
        <taxon>Methanobacteriales</taxon>
        <taxon>Methanobacteriaceae</taxon>
        <taxon>Methanobrevibacter</taxon>
    </lineage>
</organism>
<dbReference type="EMBL" id="LWMT01000037">
    <property type="protein sequence ID" value="KZX17222.1"/>
    <property type="molecule type" value="Genomic_DNA"/>
</dbReference>
<sequence>MCESTVYTAENEIIMEDVMVVEINGNKIEMVDILNNKKIVHGKFTKLDLEGHKLYVELD</sequence>
<evidence type="ECO:0000313" key="2">
    <source>
        <dbReference type="Proteomes" id="UP000077066"/>
    </source>
</evidence>
<keyword evidence="2" id="KW-1185">Reference proteome</keyword>
<name>A0A166F1G3_9EURY</name>
<evidence type="ECO:0000313" key="1">
    <source>
        <dbReference type="EMBL" id="KZX17222.1"/>
    </source>
</evidence>
<gene>
    <name evidence="1" type="ORF">MBFIL_02920</name>
</gene>